<sequence>MSDGAPSPTPVAPTVPPADPQDGQSPAPVPTPPPNPPAPPAGGQQPPANDVQPPANGGEKTFTQADVDRFITDRLARERDAQNKRFAQAFGIEDPNAAPDPAKAIADARTETQAAKDLAVDAVAEALALRVGIKPERVDTFIAVARQSGLFSNVDLTAAEAKTALAAALAVKANEFPEWKAGPTLPSASGGDLQQPASGKPTYTKAQLEKMSPDELAEKADDILAAYRENRIV</sequence>
<organism evidence="2 3">
    <name type="scientific">Kibdelosporangium banguiense</name>
    <dbReference type="NCBI Taxonomy" id="1365924"/>
    <lineage>
        <taxon>Bacteria</taxon>
        <taxon>Bacillati</taxon>
        <taxon>Actinomycetota</taxon>
        <taxon>Actinomycetes</taxon>
        <taxon>Pseudonocardiales</taxon>
        <taxon>Pseudonocardiaceae</taxon>
        <taxon>Kibdelosporangium</taxon>
    </lineage>
</organism>
<keyword evidence="3" id="KW-1185">Reference proteome</keyword>
<comment type="caution">
    <text evidence="2">The sequence shown here is derived from an EMBL/GenBank/DDBJ whole genome shotgun (WGS) entry which is preliminary data.</text>
</comment>
<feature type="compositionally biased region" description="Pro residues" evidence="1">
    <location>
        <begin position="7"/>
        <end position="19"/>
    </location>
</feature>
<dbReference type="RefSeq" id="WP_209647852.1">
    <property type="nucleotide sequence ID" value="NZ_JAGINW010000001.1"/>
</dbReference>
<proteinExistence type="predicted"/>
<evidence type="ECO:0008006" key="4">
    <source>
        <dbReference type="Google" id="ProtNLM"/>
    </source>
</evidence>
<protein>
    <recommendedName>
        <fullName evidence="4">Scaffolding protein</fullName>
    </recommendedName>
</protein>
<dbReference type="Proteomes" id="UP001519332">
    <property type="component" value="Unassembled WGS sequence"/>
</dbReference>
<name>A0ABS4U4V2_9PSEU</name>
<evidence type="ECO:0000313" key="2">
    <source>
        <dbReference type="EMBL" id="MBP2331235.1"/>
    </source>
</evidence>
<dbReference type="EMBL" id="JAGINW010000001">
    <property type="protein sequence ID" value="MBP2331235.1"/>
    <property type="molecule type" value="Genomic_DNA"/>
</dbReference>
<gene>
    <name evidence="2" type="ORF">JOF56_011620</name>
</gene>
<reference evidence="2 3" key="1">
    <citation type="submission" date="2021-03" db="EMBL/GenBank/DDBJ databases">
        <title>Sequencing the genomes of 1000 actinobacteria strains.</title>
        <authorList>
            <person name="Klenk H.-P."/>
        </authorList>
    </citation>
    <scope>NUCLEOTIDE SEQUENCE [LARGE SCALE GENOMIC DNA]</scope>
    <source>
        <strain evidence="2 3">DSM 46670</strain>
    </source>
</reference>
<feature type="region of interest" description="Disordered" evidence="1">
    <location>
        <begin position="182"/>
        <end position="204"/>
    </location>
</feature>
<feature type="compositionally biased region" description="Pro residues" evidence="1">
    <location>
        <begin position="27"/>
        <end position="40"/>
    </location>
</feature>
<accession>A0ABS4U4V2</accession>
<evidence type="ECO:0000256" key="1">
    <source>
        <dbReference type="SAM" id="MobiDB-lite"/>
    </source>
</evidence>
<evidence type="ECO:0000313" key="3">
    <source>
        <dbReference type="Proteomes" id="UP001519332"/>
    </source>
</evidence>
<feature type="region of interest" description="Disordered" evidence="1">
    <location>
        <begin position="1"/>
        <end position="68"/>
    </location>
</feature>